<evidence type="ECO:0000313" key="12">
    <source>
        <dbReference type="Proteomes" id="UP001626550"/>
    </source>
</evidence>
<dbReference type="InterPro" id="IPR015449">
    <property type="entry name" value="K_chnl_Ca-activ_SK"/>
</dbReference>
<feature type="transmembrane region" description="Helical" evidence="9">
    <location>
        <begin position="503"/>
        <end position="523"/>
    </location>
</feature>
<comment type="caution">
    <text evidence="11">The sequence shown here is derived from an EMBL/GenBank/DDBJ whole genome shotgun (WGS) entry which is preliminary data.</text>
</comment>
<dbReference type="SUPFAM" id="SSF81324">
    <property type="entry name" value="Voltage-gated potassium channels"/>
    <property type="match status" value="1"/>
</dbReference>
<evidence type="ECO:0000256" key="3">
    <source>
        <dbReference type="ARBA" id="ARBA00022692"/>
    </source>
</evidence>
<feature type="compositionally biased region" description="Basic and acidic residues" evidence="8">
    <location>
        <begin position="959"/>
        <end position="979"/>
    </location>
</feature>
<dbReference type="PANTHER" id="PTHR10153">
    <property type="entry name" value="SMALL CONDUCTANCE CALCIUM-ACTIVATED POTASSIUM CHANNEL"/>
    <property type="match status" value="1"/>
</dbReference>
<feature type="transmembrane region" description="Helical" evidence="9">
    <location>
        <begin position="591"/>
        <end position="609"/>
    </location>
</feature>
<proteinExistence type="predicted"/>
<evidence type="ECO:0000256" key="5">
    <source>
        <dbReference type="ARBA" id="ARBA00023065"/>
    </source>
</evidence>
<feature type="region of interest" description="Disordered" evidence="8">
    <location>
        <begin position="951"/>
        <end position="979"/>
    </location>
</feature>
<dbReference type="SMART" id="SM01053">
    <property type="entry name" value="CaMBD"/>
    <property type="match status" value="1"/>
</dbReference>
<dbReference type="Proteomes" id="UP001626550">
    <property type="component" value="Unassembled WGS sequence"/>
</dbReference>
<evidence type="ECO:0000256" key="7">
    <source>
        <dbReference type="ARBA" id="ARBA00023303"/>
    </source>
</evidence>
<keyword evidence="3 9" id="KW-0812">Transmembrane</keyword>
<dbReference type="GO" id="GO:0016020">
    <property type="term" value="C:membrane"/>
    <property type="evidence" value="ECO:0007669"/>
    <property type="project" value="UniProtKB-SubCell"/>
</dbReference>
<dbReference type="Gene3D" id="1.10.287.70">
    <property type="match status" value="2"/>
</dbReference>
<feature type="transmembrane region" description="Helical" evidence="9">
    <location>
        <begin position="560"/>
        <end position="579"/>
    </location>
</feature>
<feature type="transmembrane region" description="Helical" evidence="9">
    <location>
        <begin position="332"/>
        <end position="349"/>
    </location>
</feature>
<evidence type="ECO:0000256" key="9">
    <source>
        <dbReference type="SAM" id="Phobius"/>
    </source>
</evidence>
<dbReference type="AlphaFoldDB" id="A0ABD2QBV8"/>
<dbReference type="Pfam" id="PF02888">
    <property type="entry name" value="CaMBD"/>
    <property type="match status" value="1"/>
</dbReference>
<evidence type="ECO:0000259" key="10">
    <source>
        <dbReference type="SMART" id="SM01053"/>
    </source>
</evidence>
<dbReference type="Pfam" id="PF03530">
    <property type="entry name" value="SK_channel"/>
    <property type="match status" value="1"/>
</dbReference>
<sequence>MLSTQTTQKNSISGPSVSSNFRFVSNALMTKFPILSKHLTRSTTINATSSEMPTRQGDGLSADVFDSNLLHENTALRGMLGHNSAPGITRSCTEEESSRAEPLSLPHSLPHKDSLIAPNHCLFFDGIRMTAERWKRQRTLDSHDGSMTFFAPSKSSQLSPSRDNHGSSMCISNGGDVEENLERSMDDEHCVVITPADQSQESTLLMNSQEVTDSSFMQQRSNMSSLLMNHSTENTPVECKFFNGPNLEPIIGCAPTENSDQKPLLDKPQYRYAQKLHHQSLKIPQQLSFYLSCRRPMSYNGLGRHNQTNKNLKNIGYRLGKRKQLFKRRCRISDYALAFALFGILLMILESELIRACVYAKKDIYSILMRSLITVSTFVLIGLILGYHVLVIKIFSCDDSIEDWRIAIDRQRMMQMSLEVLICSIHPFPNMYSFLWPVSPPYDGLQKHNHTHLSYRGPMMSNNELVYTWLKLTIVVCSSWKILHPPSNNYNGVDAEVYRETSIDLFLSLPMFLRLYLIFRVILLHSRLFTDAGSRSIGAMNKVSFDTQFVLKTMMTLSPATVLLSFIFCLWIILSWMLRACEGIHDSYHRNILNSMWLIAVTFLSIGYGDLVPNTYCGRTIAISAGVMGSSCTALVVAVFARKLELSKAEKHVIHFMMENKLTKQVKYYAANVLRETWLIYKYTKLAKRVNASKVRTHQRKFLRAIHGLRQTKMDHRKVQESANTLVDLAKTQYNIYEVVADIREEQKCNQHRMDVLEDCLLKMQEQMNTLPAVLRAMMIQQPVLHQCASPVGIVSLSESRRPHTHAYKQTQGNGIKLETCSRPLSTDQSSTCLESRIASLCSSQQGGLNRPTVRLREGNLIGALNDSIHTSRTKTHSFNKWNSVDETDLSPIPDQFEPCNYAGSTETIQHAKGKFCYSESTKRRRESFRRTKKGTKVTVGGVPTNSVRMKTIHSTEQIADKDSSKNLEQDDGVKEPNP</sequence>
<dbReference type="GO" id="GO:0034220">
    <property type="term" value="P:monoatomic ion transmembrane transport"/>
    <property type="evidence" value="ECO:0007669"/>
    <property type="project" value="UniProtKB-KW"/>
</dbReference>
<dbReference type="InterPro" id="IPR036122">
    <property type="entry name" value="CaM-bd_dom_sf"/>
</dbReference>
<gene>
    <name evidence="11" type="primary">KCNN2_3</name>
    <name evidence="11" type="ORF">Ciccas_004306</name>
</gene>
<keyword evidence="2" id="KW-0813">Transport</keyword>
<dbReference type="InterPro" id="IPR004178">
    <property type="entry name" value="CaM-bd_dom"/>
</dbReference>
<keyword evidence="5" id="KW-0406">Ion transport</keyword>
<keyword evidence="12" id="KW-1185">Reference proteome</keyword>
<dbReference type="InterPro" id="IPR013099">
    <property type="entry name" value="K_chnl_dom"/>
</dbReference>
<reference evidence="11 12" key="1">
    <citation type="submission" date="2024-11" db="EMBL/GenBank/DDBJ databases">
        <title>Adaptive evolution of stress response genes in parasites aligns with host niche diversity.</title>
        <authorList>
            <person name="Hahn C."/>
            <person name="Resl P."/>
        </authorList>
    </citation>
    <scope>NUCLEOTIDE SEQUENCE [LARGE SCALE GENOMIC DNA]</scope>
    <source>
        <strain evidence="11">EGGRZ-B1_66</strain>
        <tissue evidence="11">Body</tissue>
    </source>
</reference>
<accession>A0ABD2QBV8</accession>
<keyword evidence="4 9" id="KW-1133">Transmembrane helix</keyword>
<keyword evidence="6 9" id="KW-0472">Membrane</keyword>
<dbReference type="SUPFAM" id="SSF81327">
    <property type="entry name" value="Small-conductance potassium channel"/>
    <property type="match status" value="1"/>
</dbReference>
<feature type="transmembrane region" description="Helical" evidence="9">
    <location>
        <begin position="369"/>
        <end position="395"/>
    </location>
</feature>
<evidence type="ECO:0000256" key="2">
    <source>
        <dbReference type="ARBA" id="ARBA00022448"/>
    </source>
</evidence>
<feature type="region of interest" description="Disordered" evidence="8">
    <location>
        <begin position="81"/>
        <end position="105"/>
    </location>
</feature>
<evidence type="ECO:0000256" key="4">
    <source>
        <dbReference type="ARBA" id="ARBA00022989"/>
    </source>
</evidence>
<name>A0ABD2QBV8_9PLAT</name>
<dbReference type="Pfam" id="PF07885">
    <property type="entry name" value="Ion_trans_2"/>
    <property type="match status" value="1"/>
</dbReference>
<evidence type="ECO:0000256" key="1">
    <source>
        <dbReference type="ARBA" id="ARBA00004141"/>
    </source>
</evidence>
<comment type="subcellular location">
    <subcellularLocation>
        <location evidence="1">Membrane</location>
        <topology evidence="1">Multi-pass membrane protein</topology>
    </subcellularLocation>
</comment>
<protein>
    <submittedName>
        <fullName evidence="11">Small conductance calcium-activated potassium channel protein 2</fullName>
    </submittedName>
</protein>
<feature type="domain" description="Calmodulin-binding" evidence="10">
    <location>
        <begin position="659"/>
        <end position="735"/>
    </location>
</feature>
<dbReference type="EMBL" id="JBJKFK010000441">
    <property type="protein sequence ID" value="KAL3317041.1"/>
    <property type="molecule type" value="Genomic_DNA"/>
</dbReference>
<feature type="transmembrane region" description="Helical" evidence="9">
    <location>
        <begin position="621"/>
        <end position="641"/>
    </location>
</feature>
<feature type="non-terminal residue" evidence="11">
    <location>
        <position position="979"/>
    </location>
</feature>
<organism evidence="11 12">
    <name type="scientific">Cichlidogyrus casuarinus</name>
    <dbReference type="NCBI Taxonomy" id="1844966"/>
    <lineage>
        <taxon>Eukaryota</taxon>
        <taxon>Metazoa</taxon>
        <taxon>Spiralia</taxon>
        <taxon>Lophotrochozoa</taxon>
        <taxon>Platyhelminthes</taxon>
        <taxon>Monogenea</taxon>
        <taxon>Monopisthocotylea</taxon>
        <taxon>Dactylogyridea</taxon>
        <taxon>Ancyrocephalidae</taxon>
        <taxon>Cichlidogyrus</taxon>
    </lineage>
</organism>
<dbReference type="PRINTS" id="PR01451">
    <property type="entry name" value="SKCHANNEL"/>
</dbReference>
<evidence type="ECO:0000256" key="8">
    <source>
        <dbReference type="SAM" id="MobiDB-lite"/>
    </source>
</evidence>
<evidence type="ECO:0000256" key="6">
    <source>
        <dbReference type="ARBA" id="ARBA00023136"/>
    </source>
</evidence>
<evidence type="ECO:0000313" key="11">
    <source>
        <dbReference type="EMBL" id="KAL3317041.1"/>
    </source>
</evidence>
<keyword evidence="7 11" id="KW-0407">Ion channel</keyword>